<keyword evidence="1" id="KW-0812">Transmembrane</keyword>
<dbReference type="AlphaFoldDB" id="A0A1J1IU17"/>
<keyword evidence="1" id="KW-0472">Membrane</keyword>
<protein>
    <submittedName>
        <fullName evidence="2">CLUMA_CG016809, isoform A</fullName>
    </submittedName>
</protein>
<reference evidence="2 3" key="1">
    <citation type="submission" date="2015-04" db="EMBL/GenBank/DDBJ databases">
        <authorList>
            <person name="Syromyatnikov M.Y."/>
            <person name="Popov V.N."/>
        </authorList>
    </citation>
    <scope>NUCLEOTIDE SEQUENCE [LARGE SCALE GENOMIC DNA]</scope>
</reference>
<name>A0A1J1IU17_9DIPT</name>
<sequence length="60" mass="7173">MHVDHPGKLQSKKAFKAAITKAQNSYFTLSYFLHHFLIIINSNYKRRSKSFFFLLHLHNH</sequence>
<proteinExistence type="predicted"/>
<organism evidence="2 3">
    <name type="scientific">Clunio marinus</name>
    <dbReference type="NCBI Taxonomy" id="568069"/>
    <lineage>
        <taxon>Eukaryota</taxon>
        <taxon>Metazoa</taxon>
        <taxon>Ecdysozoa</taxon>
        <taxon>Arthropoda</taxon>
        <taxon>Hexapoda</taxon>
        <taxon>Insecta</taxon>
        <taxon>Pterygota</taxon>
        <taxon>Neoptera</taxon>
        <taxon>Endopterygota</taxon>
        <taxon>Diptera</taxon>
        <taxon>Nematocera</taxon>
        <taxon>Chironomoidea</taxon>
        <taxon>Chironomidae</taxon>
        <taxon>Clunio</taxon>
    </lineage>
</organism>
<evidence type="ECO:0000256" key="1">
    <source>
        <dbReference type="SAM" id="Phobius"/>
    </source>
</evidence>
<dbReference type="Proteomes" id="UP000183832">
    <property type="component" value="Unassembled WGS sequence"/>
</dbReference>
<dbReference type="EMBL" id="CVRI01000059">
    <property type="protein sequence ID" value="CRL03717.1"/>
    <property type="molecule type" value="Genomic_DNA"/>
</dbReference>
<keyword evidence="1" id="KW-1133">Transmembrane helix</keyword>
<accession>A0A1J1IU17</accession>
<evidence type="ECO:0000313" key="3">
    <source>
        <dbReference type="Proteomes" id="UP000183832"/>
    </source>
</evidence>
<feature type="transmembrane region" description="Helical" evidence="1">
    <location>
        <begin position="26"/>
        <end position="44"/>
    </location>
</feature>
<evidence type="ECO:0000313" key="2">
    <source>
        <dbReference type="EMBL" id="CRL03717.1"/>
    </source>
</evidence>
<keyword evidence="3" id="KW-1185">Reference proteome</keyword>
<gene>
    <name evidence="2" type="ORF">CLUMA_CG016809</name>
</gene>